<organism evidence="1 2">
    <name type="scientific">Candidatus Cryptobacteroides faecigallinarum</name>
    <dbReference type="NCBI Taxonomy" id="2840763"/>
    <lineage>
        <taxon>Bacteria</taxon>
        <taxon>Pseudomonadati</taxon>
        <taxon>Bacteroidota</taxon>
        <taxon>Bacteroidia</taxon>
        <taxon>Bacteroidales</taxon>
        <taxon>Candidatus Cryptobacteroides</taxon>
    </lineage>
</organism>
<dbReference type="CDD" id="cd03801">
    <property type="entry name" value="GT4_PimA-like"/>
    <property type="match status" value="1"/>
</dbReference>
<reference evidence="1" key="1">
    <citation type="submission" date="2020-10" db="EMBL/GenBank/DDBJ databases">
        <authorList>
            <person name="Gilroy R."/>
        </authorList>
    </citation>
    <scope>NUCLEOTIDE SEQUENCE</scope>
    <source>
        <strain evidence="1">B1-13419</strain>
    </source>
</reference>
<reference evidence="1" key="2">
    <citation type="journal article" date="2021" name="PeerJ">
        <title>Extensive microbial diversity within the chicken gut microbiome revealed by metagenomics and culture.</title>
        <authorList>
            <person name="Gilroy R."/>
            <person name="Ravi A."/>
            <person name="Getino M."/>
            <person name="Pursley I."/>
            <person name="Horton D.L."/>
            <person name="Alikhan N.F."/>
            <person name="Baker D."/>
            <person name="Gharbi K."/>
            <person name="Hall N."/>
            <person name="Watson M."/>
            <person name="Adriaenssens E.M."/>
            <person name="Foster-Nyarko E."/>
            <person name="Jarju S."/>
            <person name="Secka A."/>
            <person name="Antonio M."/>
            <person name="Oren A."/>
            <person name="Chaudhuri R.R."/>
            <person name="La Ragione R."/>
            <person name="Hildebrand F."/>
            <person name="Pallen M.J."/>
        </authorList>
    </citation>
    <scope>NUCLEOTIDE SEQUENCE</scope>
    <source>
        <strain evidence="1">B1-13419</strain>
    </source>
</reference>
<dbReference type="PANTHER" id="PTHR12526">
    <property type="entry name" value="GLYCOSYLTRANSFERASE"/>
    <property type="match status" value="1"/>
</dbReference>
<protein>
    <submittedName>
        <fullName evidence="1">Glycosyltransferase family 4 protein</fullName>
    </submittedName>
</protein>
<dbReference type="Proteomes" id="UP000823757">
    <property type="component" value="Unassembled WGS sequence"/>
</dbReference>
<accession>A0A9D9IL64</accession>
<dbReference type="Gene3D" id="3.40.50.2000">
    <property type="entry name" value="Glycogen Phosphorylase B"/>
    <property type="match status" value="2"/>
</dbReference>
<evidence type="ECO:0000313" key="2">
    <source>
        <dbReference type="Proteomes" id="UP000823757"/>
    </source>
</evidence>
<name>A0A9D9IL64_9BACT</name>
<dbReference type="SUPFAM" id="SSF53756">
    <property type="entry name" value="UDP-Glycosyltransferase/glycogen phosphorylase"/>
    <property type="match status" value="1"/>
</dbReference>
<dbReference type="PANTHER" id="PTHR12526:SF638">
    <property type="entry name" value="SPORE COAT PROTEIN SA"/>
    <property type="match status" value="1"/>
</dbReference>
<comment type="caution">
    <text evidence="1">The sequence shown here is derived from an EMBL/GenBank/DDBJ whole genome shotgun (WGS) entry which is preliminary data.</text>
</comment>
<evidence type="ECO:0000313" key="1">
    <source>
        <dbReference type="EMBL" id="MBO8474141.1"/>
    </source>
</evidence>
<gene>
    <name evidence="1" type="ORF">IAB91_02465</name>
</gene>
<dbReference type="GO" id="GO:0016757">
    <property type="term" value="F:glycosyltransferase activity"/>
    <property type="evidence" value="ECO:0007669"/>
    <property type="project" value="TreeGrafter"/>
</dbReference>
<dbReference type="AlphaFoldDB" id="A0A9D9IL64"/>
<proteinExistence type="predicted"/>
<sequence length="438" mass="48816">MKVLWVTNNPCSSIEREGGRTIAGGWLSSLEKAVKGDITLEIAFLSSGQKQEEFTHDGVKYYSIAPYNSHNYFVFRLKRLLMPWSGQDKYILKRLESIIRLSRPDLVHIHGTEKCFGLISEKMGGEGGYVSYDGRKIPVAISIQGIMGPYLRKFFSGIPRKDVRKYESIGCKLHKKSAFRMYRQMQHQAANETAILGTAGFIFGRTAWDMDETGRANPERRYFTVGEIMRAPFYCPEKFIGHSSCDRTAERDRILLASTVSEGIYKGYELLLRTAAALMGKGVSFCWTVIGYSPDNEMVSLSEKSTGLKSSELNIRLAGRMDATCMVKELAVTDIYCQVSHIENSPNSLCEAMLLGLPCIATNVGGTSSLIENGKTGLLVSDTDPDEFAEAIISLASDGKRMTEMGDRAMAAAKERHDPQKVKSQLLHAYEEITGRRE</sequence>
<dbReference type="EMBL" id="JADIMD010000033">
    <property type="protein sequence ID" value="MBO8474141.1"/>
    <property type="molecule type" value="Genomic_DNA"/>
</dbReference>
<dbReference type="Pfam" id="PF13692">
    <property type="entry name" value="Glyco_trans_1_4"/>
    <property type="match status" value="1"/>
</dbReference>